<feature type="domain" description="Response regulatory" evidence="4">
    <location>
        <begin position="3"/>
        <end position="119"/>
    </location>
</feature>
<dbReference type="SUPFAM" id="SSF52172">
    <property type="entry name" value="CheY-like"/>
    <property type="match status" value="1"/>
</dbReference>
<dbReference type="GO" id="GO:0003677">
    <property type="term" value="F:DNA binding"/>
    <property type="evidence" value="ECO:0007669"/>
    <property type="project" value="UniProtKB-KW"/>
</dbReference>
<dbReference type="InterPro" id="IPR000792">
    <property type="entry name" value="Tscrpt_reg_LuxR_C"/>
</dbReference>
<dbReference type="InterPro" id="IPR058245">
    <property type="entry name" value="NreC/VraR/RcsB-like_REC"/>
</dbReference>
<name>A0A0F9MAZ2_9ZZZZ</name>
<dbReference type="AlphaFoldDB" id="A0A0F9MAZ2"/>
<evidence type="ECO:0000256" key="1">
    <source>
        <dbReference type="ARBA" id="ARBA00022553"/>
    </source>
</evidence>
<feature type="domain" description="HTH luxR-type" evidence="3">
    <location>
        <begin position="141"/>
        <end position="206"/>
    </location>
</feature>
<dbReference type="InterPro" id="IPR001789">
    <property type="entry name" value="Sig_transdc_resp-reg_receiver"/>
</dbReference>
<dbReference type="CDD" id="cd06170">
    <property type="entry name" value="LuxR_C_like"/>
    <property type="match status" value="1"/>
</dbReference>
<comment type="caution">
    <text evidence="5">The sequence shown here is derived from an EMBL/GenBank/DDBJ whole genome shotgun (WGS) entry which is preliminary data.</text>
</comment>
<organism evidence="5">
    <name type="scientific">marine sediment metagenome</name>
    <dbReference type="NCBI Taxonomy" id="412755"/>
    <lineage>
        <taxon>unclassified sequences</taxon>
        <taxon>metagenomes</taxon>
        <taxon>ecological metagenomes</taxon>
    </lineage>
</organism>
<dbReference type="PROSITE" id="PS50110">
    <property type="entry name" value="RESPONSE_REGULATORY"/>
    <property type="match status" value="1"/>
</dbReference>
<dbReference type="SMART" id="SM00448">
    <property type="entry name" value="REC"/>
    <property type="match status" value="1"/>
</dbReference>
<proteinExistence type="predicted"/>
<dbReference type="CDD" id="cd17535">
    <property type="entry name" value="REC_NarL-like"/>
    <property type="match status" value="1"/>
</dbReference>
<reference evidence="5" key="1">
    <citation type="journal article" date="2015" name="Nature">
        <title>Complex archaea that bridge the gap between prokaryotes and eukaryotes.</title>
        <authorList>
            <person name="Spang A."/>
            <person name="Saw J.H."/>
            <person name="Jorgensen S.L."/>
            <person name="Zaremba-Niedzwiedzka K."/>
            <person name="Martijn J."/>
            <person name="Lind A.E."/>
            <person name="van Eijk R."/>
            <person name="Schleper C."/>
            <person name="Guy L."/>
            <person name="Ettema T.J."/>
        </authorList>
    </citation>
    <scope>NUCLEOTIDE SEQUENCE</scope>
</reference>
<dbReference type="Pfam" id="PF00072">
    <property type="entry name" value="Response_reg"/>
    <property type="match status" value="1"/>
</dbReference>
<dbReference type="PRINTS" id="PR00038">
    <property type="entry name" value="HTHLUXR"/>
</dbReference>
<gene>
    <name evidence="5" type="ORF">LCGC14_1095880</name>
</gene>
<evidence type="ECO:0000259" key="3">
    <source>
        <dbReference type="PROSITE" id="PS50043"/>
    </source>
</evidence>
<evidence type="ECO:0000256" key="2">
    <source>
        <dbReference type="ARBA" id="ARBA00023125"/>
    </source>
</evidence>
<dbReference type="EMBL" id="LAZR01004901">
    <property type="protein sequence ID" value="KKN04590.1"/>
    <property type="molecule type" value="Genomic_DNA"/>
</dbReference>
<protein>
    <submittedName>
        <fullName evidence="5">Uncharacterized protein</fullName>
    </submittedName>
</protein>
<dbReference type="Pfam" id="PF00196">
    <property type="entry name" value="GerE"/>
    <property type="match status" value="1"/>
</dbReference>
<dbReference type="InterPro" id="IPR011006">
    <property type="entry name" value="CheY-like_superfamily"/>
</dbReference>
<evidence type="ECO:0000313" key="5">
    <source>
        <dbReference type="EMBL" id="KKN04590.1"/>
    </source>
</evidence>
<evidence type="ECO:0000259" key="4">
    <source>
        <dbReference type="PROSITE" id="PS50110"/>
    </source>
</evidence>
<dbReference type="InterPro" id="IPR016032">
    <property type="entry name" value="Sig_transdc_resp-reg_C-effctor"/>
</dbReference>
<sequence>MTNIILIDDHEVVRSGVKRIIDDQPDLHVVAEAADANQAYTLYQEYEPDVLIMDVNTPDSSGISALAQVIARFPDAKILMFAMQSGSSFAIQAMTAGAKGYLLKTSSTEEMLTAIRQIAMGNSYLSAEAAQKLALHNISDKTNPTHALTPREFEIFRLLAEGAEAEKISEQLKIGLKTVANYQTQLKQKLNISTPIQLVRLAIQHDIISISPIAS</sequence>
<dbReference type="InterPro" id="IPR039420">
    <property type="entry name" value="WalR-like"/>
</dbReference>
<keyword evidence="1" id="KW-0597">Phosphoprotein</keyword>
<accession>A0A0F9MAZ2</accession>
<dbReference type="Gene3D" id="3.40.50.2300">
    <property type="match status" value="1"/>
</dbReference>
<dbReference type="SMART" id="SM00421">
    <property type="entry name" value="HTH_LUXR"/>
    <property type="match status" value="1"/>
</dbReference>
<dbReference type="PANTHER" id="PTHR43214:SF43">
    <property type="entry name" value="TWO-COMPONENT RESPONSE REGULATOR"/>
    <property type="match status" value="1"/>
</dbReference>
<dbReference type="PANTHER" id="PTHR43214">
    <property type="entry name" value="TWO-COMPONENT RESPONSE REGULATOR"/>
    <property type="match status" value="1"/>
</dbReference>
<dbReference type="PROSITE" id="PS50043">
    <property type="entry name" value="HTH_LUXR_2"/>
    <property type="match status" value="1"/>
</dbReference>
<dbReference type="GO" id="GO:0000160">
    <property type="term" value="P:phosphorelay signal transduction system"/>
    <property type="evidence" value="ECO:0007669"/>
    <property type="project" value="InterPro"/>
</dbReference>
<keyword evidence="2" id="KW-0238">DNA-binding</keyword>
<dbReference type="GO" id="GO:0006355">
    <property type="term" value="P:regulation of DNA-templated transcription"/>
    <property type="evidence" value="ECO:0007669"/>
    <property type="project" value="InterPro"/>
</dbReference>
<dbReference type="SUPFAM" id="SSF46894">
    <property type="entry name" value="C-terminal effector domain of the bipartite response regulators"/>
    <property type="match status" value="1"/>
</dbReference>